<keyword evidence="1" id="KW-1133">Transmembrane helix</keyword>
<comment type="caution">
    <text evidence="2">The sequence shown here is derived from an EMBL/GenBank/DDBJ whole genome shotgun (WGS) entry which is preliminary data.</text>
</comment>
<organism evidence="2 3">
    <name type="scientific">Mesorhabditis spiculigera</name>
    <dbReference type="NCBI Taxonomy" id="96644"/>
    <lineage>
        <taxon>Eukaryota</taxon>
        <taxon>Metazoa</taxon>
        <taxon>Ecdysozoa</taxon>
        <taxon>Nematoda</taxon>
        <taxon>Chromadorea</taxon>
        <taxon>Rhabditida</taxon>
        <taxon>Rhabditina</taxon>
        <taxon>Rhabditomorpha</taxon>
        <taxon>Rhabditoidea</taxon>
        <taxon>Rhabditidae</taxon>
        <taxon>Mesorhabditinae</taxon>
        <taxon>Mesorhabditis</taxon>
    </lineage>
</organism>
<gene>
    <name evidence="2" type="ORF">MSPICULIGERA_LOCUS4944</name>
</gene>
<feature type="non-terminal residue" evidence="2">
    <location>
        <position position="1"/>
    </location>
</feature>
<evidence type="ECO:0000313" key="2">
    <source>
        <dbReference type="EMBL" id="CAJ0566334.1"/>
    </source>
</evidence>
<evidence type="ECO:0000256" key="1">
    <source>
        <dbReference type="SAM" id="Phobius"/>
    </source>
</evidence>
<feature type="transmembrane region" description="Helical" evidence="1">
    <location>
        <begin position="25"/>
        <end position="49"/>
    </location>
</feature>
<dbReference type="EMBL" id="CATQJA010001219">
    <property type="protein sequence ID" value="CAJ0566334.1"/>
    <property type="molecule type" value="Genomic_DNA"/>
</dbReference>
<sequence length="115" mass="12793">MYPPSDQDNKHTEIVGSDFLSKGTAVAVVVPLMAMLALLTLALAAIHICRRICARLERNDDDCTTVLEDPPIARPITPSAESFRRNSAQAQYRVLIQSKFEREFGCPTAHSMFMI</sequence>
<keyword evidence="3" id="KW-1185">Reference proteome</keyword>
<dbReference type="AlphaFoldDB" id="A0AA36FT56"/>
<keyword evidence="1" id="KW-0472">Membrane</keyword>
<dbReference type="Proteomes" id="UP001177023">
    <property type="component" value="Unassembled WGS sequence"/>
</dbReference>
<name>A0AA36FT56_9BILA</name>
<reference evidence="2" key="1">
    <citation type="submission" date="2023-06" db="EMBL/GenBank/DDBJ databases">
        <authorList>
            <person name="Delattre M."/>
        </authorList>
    </citation>
    <scope>NUCLEOTIDE SEQUENCE</scope>
    <source>
        <strain evidence="2">AF72</strain>
    </source>
</reference>
<keyword evidence="1" id="KW-0812">Transmembrane</keyword>
<proteinExistence type="predicted"/>
<accession>A0AA36FT56</accession>
<evidence type="ECO:0000313" key="3">
    <source>
        <dbReference type="Proteomes" id="UP001177023"/>
    </source>
</evidence>
<protein>
    <submittedName>
        <fullName evidence="2">Uncharacterized protein</fullName>
    </submittedName>
</protein>